<evidence type="ECO:0000313" key="4">
    <source>
        <dbReference type="EMBL" id="CAA7057219.1"/>
    </source>
</evidence>
<dbReference type="PANTHER" id="PTHR24414">
    <property type="entry name" value="F-BOX/KELCH-REPEAT PROTEIN SKIP4"/>
    <property type="match status" value="1"/>
</dbReference>
<evidence type="ECO:0000259" key="2">
    <source>
        <dbReference type="SMART" id="SM00256"/>
    </source>
</evidence>
<dbReference type="Pfam" id="PF00646">
    <property type="entry name" value="F-box"/>
    <property type="match status" value="1"/>
</dbReference>
<feature type="domain" description="F-box" evidence="2">
    <location>
        <begin position="36"/>
        <end position="76"/>
    </location>
</feature>
<evidence type="ECO:0000313" key="3">
    <source>
        <dbReference type="EMBL" id="CAA7020966.1"/>
    </source>
</evidence>
<evidence type="ECO:0000313" key="5">
    <source>
        <dbReference type="Proteomes" id="UP000467841"/>
    </source>
</evidence>
<keyword evidence="5" id="KW-1185">Reference proteome</keyword>
<feature type="region of interest" description="Disordered" evidence="1">
    <location>
        <begin position="1"/>
        <end position="33"/>
    </location>
</feature>
<reference evidence="4 5" key="1">
    <citation type="submission" date="2020-01" db="EMBL/GenBank/DDBJ databases">
        <authorList>
            <person name="Mishra B."/>
        </authorList>
    </citation>
    <scope>NUCLEOTIDE SEQUENCE [LARGE SCALE GENOMIC DNA]</scope>
</reference>
<dbReference type="Pfam" id="PF25210">
    <property type="entry name" value="Kelch_FKB95"/>
    <property type="match status" value="1"/>
</dbReference>
<dbReference type="SUPFAM" id="SSF117281">
    <property type="entry name" value="Kelch motif"/>
    <property type="match status" value="1"/>
</dbReference>
<dbReference type="Proteomes" id="UP000467841">
    <property type="component" value="Unassembled WGS sequence"/>
</dbReference>
<dbReference type="Gene3D" id="2.120.10.80">
    <property type="entry name" value="Kelch-type beta propeller"/>
    <property type="match status" value="1"/>
</dbReference>
<organism evidence="4 5">
    <name type="scientific">Microthlaspi erraticum</name>
    <dbReference type="NCBI Taxonomy" id="1685480"/>
    <lineage>
        <taxon>Eukaryota</taxon>
        <taxon>Viridiplantae</taxon>
        <taxon>Streptophyta</taxon>
        <taxon>Embryophyta</taxon>
        <taxon>Tracheophyta</taxon>
        <taxon>Spermatophyta</taxon>
        <taxon>Magnoliopsida</taxon>
        <taxon>eudicotyledons</taxon>
        <taxon>Gunneridae</taxon>
        <taxon>Pentapetalae</taxon>
        <taxon>rosids</taxon>
        <taxon>malvids</taxon>
        <taxon>Brassicales</taxon>
        <taxon>Brassicaceae</taxon>
        <taxon>Coluteocarpeae</taxon>
        <taxon>Microthlaspi</taxon>
    </lineage>
</organism>
<dbReference type="InterPro" id="IPR006652">
    <property type="entry name" value="Kelch_1"/>
</dbReference>
<dbReference type="AlphaFoldDB" id="A0A6D2L7R2"/>
<dbReference type="InterPro" id="IPR050354">
    <property type="entry name" value="F-box/kelch-repeat_ARATH"/>
</dbReference>
<evidence type="ECO:0000256" key="1">
    <source>
        <dbReference type="SAM" id="MobiDB-lite"/>
    </source>
</evidence>
<dbReference type="EMBL" id="CACVBM020000566">
    <property type="protein sequence ID" value="CAA7020966.1"/>
    <property type="molecule type" value="Genomic_DNA"/>
</dbReference>
<dbReference type="SMART" id="SM00612">
    <property type="entry name" value="Kelch"/>
    <property type="match status" value="2"/>
</dbReference>
<gene>
    <name evidence="4" type="ORF">MERR_LOCUS44455</name>
    <name evidence="3" type="ORF">MERR_LOCUS8201</name>
</gene>
<protein>
    <recommendedName>
        <fullName evidence="2">F-box domain-containing protein</fullName>
    </recommendedName>
</protein>
<sequence length="404" mass="46144">MNHQVEPPEKKKRKRKTKNSSPPPSPPSSYPSFSSLPDEIAVNCLARIPRSYYPTLSIVSKSFRSFLSSSELYAARSQLGSTEKCVYVCLLDYSDQPLLQWFRLWINPNRSLPNSMIKKKKKKKAIGQLLVPIPSSNLTDLSTVKPVAVGSELYVIGGPLNRAASSAVWVLDCRSHTWREAPSMSVARKNALNCVYDRKIYVFGGAEEEDDSWGEVFDTKTQTWERLPDPGNEVRKCRVWKIREMEGKIYYNLASTNYNMYAYDTKQCKWECECDEDLIAKVSKLPSSEYVRSSSFRHLGCSVYDVEDGRWKVVNGLESLEDKFKRNGGSSGHIAKVVRCGWKLFFIWEGVTRRNSYNRKKIWCAEIELQKCYGGELWGNVECIDHVLTVPTKCQILHCHSVSV</sequence>
<accession>A0A6D2L7R2</accession>
<dbReference type="OrthoDB" id="45365at2759"/>
<dbReference type="InterPro" id="IPR057499">
    <property type="entry name" value="Kelch_FKB95"/>
</dbReference>
<proteinExistence type="predicted"/>
<name>A0A6D2L7R2_9BRAS</name>
<dbReference type="SMART" id="SM00256">
    <property type="entry name" value="FBOX"/>
    <property type="match status" value="1"/>
</dbReference>
<dbReference type="InterPro" id="IPR015915">
    <property type="entry name" value="Kelch-typ_b-propeller"/>
</dbReference>
<dbReference type="EMBL" id="CACVBM020001675">
    <property type="protein sequence ID" value="CAA7057219.1"/>
    <property type="molecule type" value="Genomic_DNA"/>
</dbReference>
<dbReference type="CDD" id="cd22152">
    <property type="entry name" value="F-box_AtAFR-like"/>
    <property type="match status" value="1"/>
</dbReference>
<dbReference type="InterPro" id="IPR036047">
    <property type="entry name" value="F-box-like_dom_sf"/>
</dbReference>
<dbReference type="InterPro" id="IPR001810">
    <property type="entry name" value="F-box_dom"/>
</dbReference>
<dbReference type="PANTHER" id="PTHR24414:SF91">
    <property type="entry name" value="(RAPE) HYPOTHETICAL PROTEIN"/>
    <property type="match status" value="1"/>
</dbReference>
<dbReference type="SUPFAM" id="SSF81383">
    <property type="entry name" value="F-box domain"/>
    <property type="match status" value="1"/>
</dbReference>